<keyword evidence="1" id="KW-1133">Transmembrane helix</keyword>
<evidence type="ECO:0000313" key="2">
    <source>
        <dbReference type="EMBL" id="KLU64444.1"/>
    </source>
</evidence>
<sequence>MLSVPISILIYIFVCAYIFAKRPTQRTTLGIFIMLSLISQAIGYGFNIRYLKIYTSINSGHGISYNFIVGTVIPLILAFGISYIFKRFKRAGKALR</sequence>
<accession>A0A0J1FLP0</accession>
<proteinExistence type="predicted"/>
<comment type="caution">
    <text evidence="2">The sequence shown here is derived from an EMBL/GenBank/DDBJ whole genome shotgun (WGS) entry which is preliminary data.</text>
</comment>
<evidence type="ECO:0000256" key="1">
    <source>
        <dbReference type="SAM" id="Phobius"/>
    </source>
</evidence>
<feature type="transmembrane region" description="Helical" evidence="1">
    <location>
        <begin position="63"/>
        <end position="85"/>
    </location>
</feature>
<protein>
    <submittedName>
        <fullName evidence="2">Uncharacterized protein</fullName>
    </submittedName>
</protein>
<reference evidence="2 3" key="1">
    <citation type="submission" date="2015-06" db="EMBL/GenBank/DDBJ databases">
        <title>Draft genome of the moderately acidophilic sulfate reducer Candidatus Desulfosporosinus acididurans strain M1.</title>
        <authorList>
            <person name="Poehlein A."/>
            <person name="Petzsch P."/>
            <person name="Johnson B.D."/>
            <person name="Schloemann M."/>
            <person name="Daniel R."/>
            <person name="Muehling M."/>
        </authorList>
    </citation>
    <scope>NUCLEOTIDE SEQUENCE [LARGE SCALE GENOMIC DNA]</scope>
    <source>
        <strain evidence="2 3">M1</strain>
    </source>
</reference>
<organism evidence="2 3">
    <name type="scientific">Desulfosporosinus acididurans</name>
    <dbReference type="NCBI Taxonomy" id="476652"/>
    <lineage>
        <taxon>Bacteria</taxon>
        <taxon>Bacillati</taxon>
        <taxon>Bacillota</taxon>
        <taxon>Clostridia</taxon>
        <taxon>Eubacteriales</taxon>
        <taxon>Desulfitobacteriaceae</taxon>
        <taxon>Desulfosporosinus</taxon>
    </lineage>
</organism>
<gene>
    <name evidence="2" type="ORF">DEAC_c36460</name>
</gene>
<dbReference type="Proteomes" id="UP000036356">
    <property type="component" value="Unassembled WGS sequence"/>
</dbReference>
<evidence type="ECO:0000313" key="3">
    <source>
        <dbReference type="Proteomes" id="UP000036356"/>
    </source>
</evidence>
<feature type="transmembrane region" description="Helical" evidence="1">
    <location>
        <begin position="29"/>
        <end position="51"/>
    </location>
</feature>
<dbReference type="EMBL" id="LDZY01000014">
    <property type="protein sequence ID" value="KLU64444.1"/>
    <property type="molecule type" value="Genomic_DNA"/>
</dbReference>
<keyword evidence="3" id="KW-1185">Reference proteome</keyword>
<dbReference type="AlphaFoldDB" id="A0A0J1FLP0"/>
<dbReference type="PATRIC" id="fig|476652.3.peg.3845"/>
<name>A0A0J1FLP0_9FIRM</name>
<keyword evidence="1" id="KW-0472">Membrane</keyword>
<keyword evidence="1" id="KW-0812">Transmembrane</keyword>
<feature type="transmembrane region" description="Helical" evidence="1">
    <location>
        <begin position="6"/>
        <end position="22"/>
    </location>
</feature>